<keyword evidence="3" id="KW-0433">Leucine-rich repeat</keyword>
<evidence type="ECO:0000256" key="6">
    <source>
        <dbReference type="ARBA" id="ARBA00023136"/>
    </source>
</evidence>
<feature type="signal peptide" evidence="8">
    <location>
        <begin position="1"/>
        <end position="27"/>
    </location>
</feature>
<keyword evidence="10" id="KW-1185">Reference proteome</keyword>
<dbReference type="AlphaFoldDB" id="A0A9D4ZAB5"/>
<keyword evidence="2" id="KW-1003">Cell membrane</keyword>
<dbReference type="InterPro" id="IPR032675">
    <property type="entry name" value="LRR_dom_sf"/>
</dbReference>
<dbReference type="OrthoDB" id="676979at2759"/>
<sequence length="465" mass="50724">MKKMMKLSKQGLLIFFFLIRLGCIAKADYQEAITMSAIEQDALYTVMDSMAGGIDWKMLHPHPCSEDVWPGLVCEQGDDGLFHVTRLDFGYRPNPACMRNASVPAAIANLTHLRSLFIFECFSTFNTTIPISLVKLAPTLKELSLRTNSALVGTIPIELSNLSALQLLSLSQNGLSGRIPVQLSKLTALQHLDLSDNRLSGEVPHELGTLHNLIILDLSVNLINGPMPSSLGNLAMLQKLDLSFNSLRGTLPPKLGNLRRLQFLALNDNMLSGPYPAEMAGMVGLQYLILDNNPMRTTLPSFLNAYKGLMALSLSNSGYYGVIPDAYGELKNLTVLSLERNYLTGSIPSGLGKLFHIYQLNLSLNNLSGAIPFTQDFVQKLGRNLDLSGNTGLCSQWAMVQWVSKPTGGLPLCSSSSSSSSSSNPKISSLSTSFAAPMIRGKIITFSSSTICIVFTVILLQYFYD</sequence>
<accession>A0A9D4ZAB5</accession>
<keyword evidence="4 8" id="KW-0732">Signal</keyword>
<keyword evidence="6 7" id="KW-0472">Membrane</keyword>
<dbReference type="PRINTS" id="PR00019">
    <property type="entry name" value="LEURICHRPT"/>
</dbReference>
<comment type="caution">
    <text evidence="9">The sequence shown here is derived from an EMBL/GenBank/DDBJ whole genome shotgun (WGS) entry which is preliminary data.</text>
</comment>
<dbReference type="PANTHER" id="PTHR48059">
    <property type="entry name" value="POLYGALACTURONASE INHIBITOR 1"/>
    <property type="match status" value="1"/>
</dbReference>
<evidence type="ECO:0000256" key="5">
    <source>
        <dbReference type="ARBA" id="ARBA00022737"/>
    </source>
</evidence>
<keyword evidence="7" id="KW-1133">Transmembrane helix</keyword>
<reference evidence="9" key="1">
    <citation type="submission" date="2021-01" db="EMBL/GenBank/DDBJ databases">
        <title>Adiantum capillus-veneris genome.</title>
        <authorList>
            <person name="Fang Y."/>
            <person name="Liao Q."/>
        </authorList>
    </citation>
    <scope>NUCLEOTIDE SEQUENCE</scope>
    <source>
        <strain evidence="9">H3</strain>
        <tissue evidence="9">Leaf</tissue>
    </source>
</reference>
<dbReference type="Pfam" id="PF13855">
    <property type="entry name" value="LRR_8"/>
    <property type="match status" value="1"/>
</dbReference>
<gene>
    <name evidence="9" type="ORF">GOP47_0019231</name>
</gene>
<dbReference type="PANTHER" id="PTHR48059:SF30">
    <property type="entry name" value="OS06G0587000 PROTEIN"/>
    <property type="match status" value="1"/>
</dbReference>
<dbReference type="Gene3D" id="3.80.10.10">
    <property type="entry name" value="Ribonuclease Inhibitor"/>
    <property type="match status" value="1"/>
</dbReference>
<dbReference type="InterPro" id="IPR003591">
    <property type="entry name" value="Leu-rich_rpt_typical-subtyp"/>
</dbReference>
<keyword evidence="7" id="KW-0812">Transmembrane</keyword>
<keyword evidence="5" id="KW-0677">Repeat</keyword>
<dbReference type="GO" id="GO:0005886">
    <property type="term" value="C:plasma membrane"/>
    <property type="evidence" value="ECO:0007669"/>
    <property type="project" value="UniProtKB-SubCell"/>
</dbReference>
<proteinExistence type="predicted"/>
<dbReference type="SUPFAM" id="SSF52058">
    <property type="entry name" value="L domain-like"/>
    <property type="match status" value="1"/>
</dbReference>
<evidence type="ECO:0000256" key="3">
    <source>
        <dbReference type="ARBA" id="ARBA00022614"/>
    </source>
</evidence>
<dbReference type="FunFam" id="3.80.10.10:FF:000299">
    <property type="entry name" value="Piriformospora indica-insensitive protein 2"/>
    <property type="match status" value="1"/>
</dbReference>
<feature type="transmembrane region" description="Helical" evidence="7">
    <location>
        <begin position="443"/>
        <end position="464"/>
    </location>
</feature>
<dbReference type="InterPro" id="IPR051848">
    <property type="entry name" value="PGIP"/>
</dbReference>
<protein>
    <submittedName>
        <fullName evidence="9">Uncharacterized protein</fullName>
    </submittedName>
</protein>
<evidence type="ECO:0000313" key="10">
    <source>
        <dbReference type="Proteomes" id="UP000886520"/>
    </source>
</evidence>
<evidence type="ECO:0000256" key="2">
    <source>
        <dbReference type="ARBA" id="ARBA00022475"/>
    </source>
</evidence>
<evidence type="ECO:0000256" key="7">
    <source>
        <dbReference type="SAM" id="Phobius"/>
    </source>
</evidence>
<feature type="chain" id="PRO_5038713775" evidence="8">
    <location>
        <begin position="28"/>
        <end position="465"/>
    </location>
</feature>
<dbReference type="GO" id="GO:0051707">
    <property type="term" value="P:response to other organism"/>
    <property type="evidence" value="ECO:0007669"/>
    <property type="project" value="UniProtKB-ARBA"/>
</dbReference>
<dbReference type="InterPro" id="IPR001611">
    <property type="entry name" value="Leu-rich_rpt"/>
</dbReference>
<dbReference type="Proteomes" id="UP000886520">
    <property type="component" value="Chromosome 18"/>
</dbReference>
<evidence type="ECO:0000256" key="4">
    <source>
        <dbReference type="ARBA" id="ARBA00022729"/>
    </source>
</evidence>
<evidence type="ECO:0000313" key="9">
    <source>
        <dbReference type="EMBL" id="KAI5066607.1"/>
    </source>
</evidence>
<name>A0A9D4ZAB5_ADICA</name>
<organism evidence="9 10">
    <name type="scientific">Adiantum capillus-veneris</name>
    <name type="common">Maidenhair fern</name>
    <dbReference type="NCBI Taxonomy" id="13818"/>
    <lineage>
        <taxon>Eukaryota</taxon>
        <taxon>Viridiplantae</taxon>
        <taxon>Streptophyta</taxon>
        <taxon>Embryophyta</taxon>
        <taxon>Tracheophyta</taxon>
        <taxon>Polypodiopsida</taxon>
        <taxon>Polypodiidae</taxon>
        <taxon>Polypodiales</taxon>
        <taxon>Pteridineae</taxon>
        <taxon>Pteridaceae</taxon>
        <taxon>Vittarioideae</taxon>
        <taxon>Adiantum</taxon>
    </lineage>
</organism>
<dbReference type="EMBL" id="JABFUD020000018">
    <property type="protein sequence ID" value="KAI5066607.1"/>
    <property type="molecule type" value="Genomic_DNA"/>
</dbReference>
<dbReference type="SMART" id="SM00369">
    <property type="entry name" value="LRR_TYP"/>
    <property type="match status" value="4"/>
</dbReference>
<dbReference type="Pfam" id="PF00560">
    <property type="entry name" value="LRR_1"/>
    <property type="match status" value="3"/>
</dbReference>
<comment type="subcellular location">
    <subcellularLocation>
        <location evidence="1">Cell membrane</location>
    </subcellularLocation>
</comment>
<evidence type="ECO:0000256" key="1">
    <source>
        <dbReference type="ARBA" id="ARBA00004236"/>
    </source>
</evidence>
<evidence type="ECO:0000256" key="8">
    <source>
        <dbReference type="SAM" id="SignalP"/>
    </source>
</evidence>
<dbReference type="FunFam" id="3.80.10.10:FF:000269">
    <property type="entry name" value="Piriformospora indica-insensitive protein 2"/>
    <property type="match status" value="1"/>
</dbReference>